<protein>
    <recommendedName>
        <fullName evidence="4">YecA family protein</fullName>
    </recommendedName>
</protein>
<dbReference type="GO" id="GO:0005829">
    <property type="term" value="C:cytosol"/>
    <property type="evidence" value="ECO:0007669"/>
    <property type="project" value="TreeGrafter"/>
</dbReference>
<dbReference type="EMBL" id="AGCM01000037">
    <property type="protein sequence ID" value="EHM55450.1"/>
    <property type="molecule type" value="Genomic_DNA"/>
</dbReference>
<name>G9ZD98_9GAMM</name>
<dbReference type="STRING" id="797473.HMPREF9080_00731"/>
<comment type="caution">
    <text evidence="2">The sequence shown here is derived from an EMBL/GenBank/DDBJ whole genome shotgun (WGS) entry which is preliminary data.</text>
</comment>
<evidence type="ECO:0008006" key="4">
    <source>
        <dbReference type="Google" id="ProtNLM"/>
    </source>
</evidence>
<proteinExistence type="inferred from homology"/>
<evidence type="ECO:0000313" key="2">
    <source>
        <dbReference type="EMBL" id="EHM55450.1"/>
    </source>
</evidence>
<dbReference type="Proteomes" id="UP000004750">
    <property type="component" value="Unassembled WGS sequence"/>
</dbReference>
<dbReference type="InterPro" id="IPR036255">
    <property type="entry name" value="YgfB-like_sf"/>
</dbReference>
<dbReference type="Pfam" id="PF03695">
    <property type="entry name" value="UPF0149"/>
    <property type="match status" value="1"/>
</dbReference>
<dbReference type="PANTHER" id="PTHR37528">
    <property type="entry name" value="UPF0149 PROTEIN YGFB"/>
    <property type="match status" value="1"/>
</dbReference>
<dbReference type="PANTHER" id="PTHR37528:SF1">
    <property type="entry name" value="UPF0149 PROTEIN YGFB"/>
    <property type="match status" value="1"/>
</dbReference>
<dbReference type="HOGENOM" id="CLU_085336_0_0_6"/>
<reference evidence="2 3" key="1">
    <citation type="submission" date="2011-08" db="EMBL/GenBank/DDBJ databases">
        <authorList>
            <person name="Weinstock G."/>
            <person name="Sodergren E."/>
            <person name="Clifton S."/>
            <person name="Fulton L."/>
            <person name="Fulton B."/>
            <person name="Courtney L."/>
            <person name="Fronick C."/>
            <person name="Harrison M."/>
            <person name="Strong C."/>
            <person name="Farmer C."/>
            <person name="Delahaunty K."/>
            <person name="Markovic C."/>
            <person name="Hall O."/>
            <person name="Minx P."/>
            <person name="Tomlinson C."/>
            <person name="Mitreva M."/>
            <person name="Hou S."/>
            <person name="Chen J."/>
            <person name="Wollam A."/>
            <person name="Pepin K.H."/>
            <person name="Johnson M."/>
            <person name="Bhonagiri V."/>
            <person name="Zhang X."/>
            <person name="Suruliraj S."/>
            <person name="Warren W."/>
            <person name="Chinwalla A."/>
            <person name="Mardis E.R."/>
            <person name="Wilson R.K."/>
        </authorList>
    </citation>
    <scope>NUCLEOTIDE SEQUENCE [LARGE SCALE GENOMIC DNA]</scope>
    <source>
        <strain evidence="2 3">F0432</strain>
    </source>
</reference>
<dbReference type="SUPFAM" id="SSF101327">
    <property type="entry name" value="YgfB-like"/>
    <property type="match status" value="1"/>
</dbReference>
<accession>G9ZD98</accession>
<evidence type="ECO:0000313" key="3">
    <source>
        <dbReference type="Proteomes" id="UP000004750"/>
    </source>
</evidence>
<dbReference type="Gene3D" id="1.20.120.740">
    <property type="entry name" value="YgfB uncharacterised protein family UPF0149, PF03695"/>
    <property type="match status" value="1"/>
</dbReference>
<comment type="similarity">
    <text evidence="1">Belongs to the UPF0149 family.</text>
</comment>
<dbReference type="AlphaFoldDB" id="G9ZD98"/>
<sequence>MHIPVFKLKNHNGQSHYLSFIYTTIFQKIRTKTMTTQPHYDALEALIRERGWWFAASEAHGMQSALVACGSGARWPEILFAQGEVDALAREAFDRLAAQIEETLAGEALDYQLLLPEEGTLAARAEALVTWVQGFTVAAHWLNPKLDDDCRAFLADLDEISKLDDRLADSEENRQMLTGLEEHCRMGALMLYAYCHRHNK</sequence>
<evidence type="ECO:0000256" key="1">
    <source>
        <dbReference type="ARBA" id="ARBA00038308"/>
    </source>
</evidence>
<dbReference type="InterPro" id="IPR011978">
    <property type="entry name" value="YgfB-like"/>
</dbReference>
<gene>
    <name evidence="2" type="ORF">HMPREF9080_00731</name>
</gene>
<organism evidence="2 3">
    <name type="scientific">Cardiobacterium valvarum F0432</name>
    <dbReference type="NCBI Taxonomy" id="797473"/>
    <lineage>
        <taxon>Bacteria</taxon>
        <taxon>Pseudomonadati</taxon>
        <taxon>Pseudomonadota</taxon>
        <taxon>Gammaproteobacteria</taxon>
        <taxon>Cardiobacteriales</taxon>
        <taxon>Cardiobacteriaceae</taxon>
        <taxon>Cardiobacterium</taxon>
    </lineage>
</organism>